<dbReference type="Gene3D" id="3.40.50.720">
    <property type="entry name" value="NAD(P)-binding Rossmann-like Domain"/>
    <property type="match status" value="1"/>
</dbReference>
<reference evidence="4" key="1">
    <citation type="submission" date="2011-05" db="EMBL/GenBank/DDBJ databases">
        <authorList>
            <person name="Richards S.R."/>
            <person name="Qu J."/>
            <person name="Jiang H."/>
            <person name="Jhangiani S.N."/>
            <person name="Agravi P."/>
            <person name="Goodspeed R."/>
            <person name="Gross S."/>
            <person name="Mandapat C."/>
            <person name="Jackson L."/>
            <person name="Mathew T."/>
            <person name="Pu L."/>
            <person name="Thornton R."/>
            <person name="Saada N."/>
            <person name="Wilczek-Boney K.B."/>
            <person name="Lee S."/>
            <person name="Kovar C."/>
            <person name="Wu Y."/>
            <person name="Scherer S.E."/>
            <person name="Worley K.C."/>
            <person name="Muzny D.M."/>
            <person name="Gibbs R."/>
        </authorList>
    </citation>
    <scope>NUCLEOTIDE SEQUENCE</scope>
    <source>
        <strain evidence="4">Brora</strain>
    </source>
</reference>
<dbReference type="AlphaFoldDB" id="T1IKE2"/>
<name>T1IKE2_STRMM</name>
<dbReference type="Proteomes" id="UP000014500">
    <property type="component" value="Unassembled WGS sequence"/>
</dbReference>
<dbReference type="PRINTS" id="PR00081">
    <property type="entry name" value="GDHRDH"/>
</dbReference>
<organism evidence="3 4">
    <name type="scientific">Strigamia maritima</name>
    <name type="common">European centipede</name>
    <name type="synonym">Geophilus maritimus</name>
    <dbReference type="NCBI Taxonomy" id="126957"/>
    <lineage>
        <taxon>Eukaryota</taxon>
        <taxon>Metazoa</taxon>
        <taxon>Ecdysozoa</taxon>
        <taxon>Arthropoda</taxon>
        <taxon>Myriapoda</taxon>
        <taxon>Chilopoda</taxon>
        <taxon>Pleurostigmophora</taxon>
        <taxon>Geophilomorpha</taxon>
        <taxon>Linotaeniidae</taxon>
        <taxon>Strigamia</taxon>
    </lineage>
</organism>
<reference evidence="3" key="2">
    <citation type="submission" date="2015-02" db="UniProtKB">
        <authorList>
            <consortium name="EnsemblMetazoa"/>
        </authorList>
    </citation>
    <scope>IDENTIFICATION</scope>
</reference>
<dbReference type="PANTHER" id="PTHR43157">
    <property type="entry name" value="PHOSPHATIDYLINOSITOL-GLYCAN BIOSYNTHESIS CLASS F PROTEIN-RELATED"/>
    <property type="match status" value="1"/>
</dbReference>
<dbReference type="eggNOG" id="KOG1208">
    <property type="taxonomic scope" value="Eukaryota"/>
</dbReference>
<dbReference type="STRING" id="126957.T1IKE2"/>
<evidence type="ECO:0000313" key="3">
    <source>
        <dbReference type="EnsemblMetazoa" id="SMAR001389-PA"/>
    </source>
</evidence>
<proteinExistence type="inferred from homology"/>
<dbReference type="EMBL" id="AFFK01015294">
    <property type="status" value="NOT_ANNOTATED_CDS"/>
    <property type="molecule type" value="Genomic_DNA"/>
</dbReference>
<keyword evidence="4" id="KW-1185">Reference proteome</keyword>
<evidence type="ECO:0008006" key="5">
    <source>
        <dbReference type="Google" id="ProtNLM"/>
    </source>
</evidence>
<dbReference type="GO" id="GO:0016491">
    <property type="term" value="F:oxidoreductase activity"/>
    <property type="evidence" value="ECO:0007669"/>
    <property type="project" value="UniProtKB-KW"/>
</dbReference>
<evidence type="ECO:0000256" key="1">
    <source>
        <dbReference type="ARBA" id="ARBA00023002"/>
    </source>
</evidence>
<dbReference type="EnsemblMetazoa" id="SMAR001389-RA">
    <property type="protein sequence ID" value="SMAR001389-PA"/>
    <property type="gene ID" value="SMAR001389"/>
</dbReference>
<sequence>MVQCVVISFFLVRKWLEGGRCCSTVRLANKTVIVTGSNTGIGKETARDFFRRGARVILACRDLDKAVHAARDIESTAPQFKDRVVVRHLDLADFASIREFAKYILTTEDRIDILVNNAGMVSGQNKTADGFDMVFGTNHLGHFLLTNLLLDKIVDCAPSRIINVASLAHKYGTMHWDDLNLNVKGAYSPYAAYCQSKLANILFTKELARRLKGTGVTVYSLHPGAVKTEIARHSHDVFPAFLHTIFDVLGLILSLLFTKTAEQGAQTTIHCAVSEKVANQTGLYYSDCGVTTPSTFALNEDYAKKLWIMSAEMVKLDEALSEVIGAIKNRNQQS</sequence>
<evidence type="ECO:0000313" key="4">
    <source>
        <dbReference type="Proteomes" id="UP000014500"/>
    </source>
</evidence>
<protein>
    <recommendedName>
        <fullName evidence="5">Retinol dehydrogenase</fullName>
    </recommendedName>
</protein>
<dbReference type="HOGENOM" id="CLU_010194_44_5_1"/>
<dbReference type="InterPro" id="IPR036291">
    <property type="entry name" value="NAD(P)-bd_dom_sf"/>
</dbReference>
<comment type="similarity">
    <text evidence="2">Belongs to the short-chain dehydrogenases/reductases (SDR) family.</text>
</comment>
<dbReference type="SUPFAM" id="SSF51735">
    <property type="entry name" value="NAD(P)-binding Rossmann-fold domains"/>
    <property type="match status" value="1"/>
</dbReference>
<dbReference type="PhylomeDB" id="T1IKE2"/>
<accession>T1IKE2</accession>
<dbReference type="Pfam" id="PF00106">
    <property type="entry name" value="adh_short"/>
    <property type="match status" value="1"/>
</dbReference>
<evidence type="ECO:0000256" key="2">
    <source>
        <dbReference type="RuleBase" id="RU000363"/>
    </source>
</evidence>
<dbReference type="OMA" id="NWDDLNW"/>
<keyword evidence="1" id="KW-0560">Oxidoreductase</keyword>
<dbReference type="PANTHER" id="PTHR43157:SF73">
    <property type="entry name" value="WW DOMAIN-CONTAINING OXIDOREDUCTASE-LIKE PROTEIN"/>
    <property type="match status" value="1"/>
</dbReference>
<dbReference type="InterPro" id="IPR002347">
    <property type="entry name" value="SDR_fam"/>
</dbReference>
<dbReference type="PRINTS" id="PR00080">
    <property type="entry name" value="SDRFAMILY"/>
</dbReference>